<gene>
    <name evidence="3" type="ORF">TIFTF001_039106</name>
</gene>
<comment type="caution">
    <text evidence="3">The sequence shown here is derived from an EMBL/GenBank/DDBJ whole genome shotgun (WGS) entry which is preliminary data.</text>
</comment>
<dbReference type="AlphaFoldDB" id="A0AA88E8W9"/>
<proteinExistence type="predicted"/>
<protein>
    <submittedName>
        <fullName evidence="3">Uncharacterized protein</fullName>
    </submittedName>
</protein>
<reference evidence="3" key="1">
    <citation type="submission" date="2023-07" db="EMBL/GenBank/DDBJ databases">
        <title>draft genome sequence of fig (Ficus carica).</title>
        <authorList>
            <person name="Takahashi T."/>
            <person name="Nishimura K."/>
        </authorList>
    </citation>
    <scope>NUCLEOTIDE SEQUENCE</scope>
</reference>
<evidence type="ECO:0000256" key="2">
    <source>
        <dbReference type="SAM" id="SignalP"/>
    </source>
</evidence>
<keyword evidence="2" id="KW-0732">Signal</keyword>
<accession>A0AA88E8W9</accession>
<name>A0AA88E8W9_FICCA</name>
<evidence type="ECO:0000313" key="3">
    <source>
        <dbReference type="EMBL" id="GMN70061.1"/>
    </source>
</evidence>
<sequence length="126" mass="13050">MAVGLAGYPLTSFALLVSGHAAAPYVLGDGVDDPAKEGGFDDPKDTAATSSSSPPSPPPSGPAPWIEHHKEQGGFTAPLSVSTSHPDQQARLRRKKSSLTSATYDGDPPQLATSPFPTPCILTLQR</sequence>
<evidence type="ECO:0000256" key="1">
    <source>
        <dbReference type="SAM" id="MobiDB-lite"/>
    </source>
</evidence>
<feature type="compositionally biased region" description="Basic and acidic residues" evidence="1">
    <location>
        <begin position="33"/>
        <end position="45"/>
    </location>
</feature>
<evidence type="ECO:0000313" key="4">
    <source>
        <dbReference type="Proteomes" id="UP001187192"/>
    </source>
</evidence>
<dbReference type="EMBL" id="BTGU01001015">
    <property type="protein sequence ID" value="GMN70061.1"/>
    <property type="molecule type" value="Genomic_DNA"/>
</dbReference>
<organism evidence="3 4">
    <name type="scientific">Ficus carica</name>
    <name type="common">Common fig</name>
    <dbReference type="NCBI Taxonomy" id="3494"/>
    <lineage>
        <taxon>Eukaryota</taxon>
        <taxon>Viridiplantae</taxon>
        <taxon>Streptophyta</taxon>
        <taxon>Embryophyta</taxon>
        <taxon>Tracheophyta</taxon>
        <taxon>Spermatophyta</taxon>
        <taxon>Magnoliopsida</taxon>
        <taxon>eudicotyledons</taxon>
        <taxon>Gunneridae</taxon>
        <taxon>Pentapetalae</taxon>
        <taxon>rosids</taxon>
        <taxon>fabids</taxon>
        <taxon>Rosales</taxon>
        <taxon>Moraceae</taxon>
        <taxon>Ficeae</taxon>
        <taxon>Ficus</taxon>
    </lineage>
</organism>
<feature type="region of interest" description="Disordered" evidence="1">
    <location>
        <begin position="26"/>
        <end position="126"/>
    </location>
</feature>
<keyword evidence="4" id="KW-1185">Reference proteome</keyword>
<dbReference type="Proteomes" id="UP001187192">
    <property type="component" value="Unassembled WGS sequence"/>
</dbReference>
<feature type="chain" id="PRO_5041714253" evidence="2">
    <location>
        <begin position="29"/>
        <end position="126"/>
    </location>
</feature>
<feature type="signal peptide" evidence="2">
    <location>
        <begin position="1"/>
        <end position="28"/>
    </location>
</feature>